<reference evidence="2 3" key="1">
    <citation type="submission" date="2013-03" db="EMBL/GenBank/DDBJ databases">
        <authorList>
            <person name="Warren W."/>
            <person name="Wilson R.K."/>
        </authorList>
    </citation>
    <scope>NUCLEOTIDE SEQUENCE</scope>
</reference>
<evidence type="ECO:0000313" key="2">
    <source>
        <dbReference type="Ensembl" id="ENSMFAP00000048034.1"/>
    </source>
</evidence>
<dbReference type="PANTHER" id="PTHR12138:SF133">
    <property type="entry name" value="SECRETED PROTEIN"/>
    <property type="match status" value="1"/>
</dbReference>
<reference evidence="2" key="2">
    <citation type="submission" date="2025-08" db="UniProtKB">
        <authorList>
            <consortium name="Ensembl"/>
        </authorList>
    </citation>
    <scope>IDENTIFICATION</scope>
</reference>
<name>A0A7N9C917_MACFA</name>
<dbReference type="Proteomes" id="UP000233100">
    <property type="component" value="Chromosome 7"/>
</dbReference>
<accession>A0A7N9C917</accession>
<dbReference type="GeneTree" id="ENSGT01120000271815"/>
<evidence type="ECO:0000313" key="3">
    <source>
        <dbReference type="Proteomes" id="UP000233100"/>
    </source>
</evidence>
<proteinExistence type="predicted"/>
<dbReference type="AlphaFoldDB" id="A0A7N9C917"/>
<keyword evidence="3" id="KW-1185">Reference proteome</keyword>
<feature type="compositionally biased region" description="Basic and acidic residues" evidence="1">
    <location>
        <begin position="104"/>
        <end position="114"/>
    </location>
</feature>
<organism evidence="2 3">
    <name type="scientific">Macaca fascicularis</name>
    <name type="common">Crab-eating macaque</name>
    <name type="synonym">Cynomolgus monkey</name>
    <dbReference type="NCBI Taxonomy" id="9541"/>
    <lineage>
        <taxon>Eukaryota</taxon>
        <taxon>Metazoa</taxon>
        <taxon>Chordata</taxon>
        <taxon>Craniata</taxon>
        <taxon>Vertebrata</taxon>
        <taxon>Euteleostomi</taxon>
        <taxon>Mammalia</taxon>
        <taxon>Eutheria</taxon>
        <taxon>Euarchontoglires</taxon>
        <taxon>Primates</taxon>
        <taxon>Haplorrhini</taxon>
        <taxon>Catarrhini</taxon>
        <taxon>Cercopithecidae</taxon>
        <taxon>Cercopithecinae</taxon>
        <taxon>Macaca</taxon>
    </lineage>
</organism>
<dbReference type="PANTHER" id="PTHR12138">
    <property type="entry name" value="PRIMATE-EXPANDED PROTEIN FAMILY"/>
    <property type="match status" value="1"/>
</dbReference>
<dbReference type="Ensembl" id="ENSMFAT00000100626.1">
    <property type="protein sequence ID" value="ENSMFAP00000048034.1"/>
    <property type="gene ID" value="ENSMFAG00000061921.1"/>
</dbReference>
<sequence>DGYFFFLETESAQSPRLDYSDAILAHFDLCLLSSRDSLASASRVAGTTGACHHTRLILVFIVEMGFHHVVQAGLELLTSGDLPTLAPQSAGITGRSHHAQPFFTDEKTEAQREE</sequence>
<protein>
    <submittedName>
        <fullName evidence="2">Uncharacterized protein</fullName>
    </submittedName>
</protein>
<feature type="region of interest" description="Disordered" evidence="1">
    <location>
        <begin position="88"/>
        <end position="114"/>
    </location>
</feature>
<evidence type="ECO:0000256" key="1">
    <source>
        <dbReference type="SAM" id="MobiDB-lite"/>
    </source>
</evidence>
<dbReference type="PRINTS" id="PR02045">
    <property type="entry name" value="F138DOMAIN"/>
</dbReference>
<reference evidence="2" key="3">
    <citation type="submission" date="2025-09" db="UniProtKB">
        <authorList>
            <consortium name="Ensembl"/>
        </authorList>
    </citation>
    <scope>IDENTIFICATION</scope>
</reference>